<dbReference type="SMART" id="SM00184">
    <property type="entry name" value="RING"/>
    <property type="match status" value="1"/>
</dbReference>
<keyword evidence="3" id="KW-0528">Neurotoxin</keyword>
<dbReference type="Pfam" id="PF13445">
    <property type="entry name" value="zf-RING_UBOX"/>
    <property type="match status" value="1"/>
</dbReference>
<dbReference type="InterPro" id="IPR003877">
    <property type="entry name" value="SPRY_dom"/>
</dbReference>
<keyword evidence="2" id="KW-0399">Innate immunity</keyword>
<evidence type="ECO:0000256" key="7">
    <source>
        <dbReference type="ARBA" id="ARBA00022859"/>
    </source>
</evidence>
<evidence type="ECO:0000256" key="6">
    <source>
        <dbReference type="ARBA" id="ARBA00022833"/>
    </source>
</evidence>
<dbReference type="InterPro" id="IPR043136">
    <property type="entry name" value="B30.2/SPRY_sf"/>
</dbReference>
<dbReference type="PRINTS" id="PR01407">
    <property type="entry name" value="BUTYPHLNCDUF"/>
</dbReference>
<dbReference type="PROSITE" id="PS50188">
    <property type="entry name" value="B302_SPRY"/>
    <property type="match status" value="1"/>
</dbReference>
<evidence type="ECO:0000259" key="12">
    <source>
        <dbReference type="PROSITE" id="PS50188"/>
    </source>
</evidence>
<dbReference type="SMART" id="SM00589">
    <property type="entry name" value="PRY"/>
    <property type="match status" value="1"/>
</dbReference>
<dbReference type="SMART" id="SM00336">
    <property type="entry name" value="BBOX"/>
    <property type="match status" value="1"/>
</dbReference>
<dbReference type="Pfam" id="PF25600">
    <property type="entry name" value="TRIM_CC"/>
    <property type="match status" value="1"/>
</dbReference>
<feature type="domain" description="B30.2/SPRY" evidence="12">
    <location>
        <begin position="265"/>
        <end position="458"/>
    </location>
</feature>
<evidence type="ECO:0000313" key="14">
    <source>
        <dbReference type="Proteomes" id="UP000694545"/>
    </source>
</evidence>
<evidence type="ECO:0000256" key="4">
    <source>
        <dbReference type="ARBA" id="ARBA00022723"/>
    </source>
</evidence>
<feature type="domain" description="RING-type" evidence="10">
    <location>
        <begin position="15"/>
        <end position="62"/>
    </location>
</feature>
<dbReference type="InterPro" id="IPR027370">
    <property type="entry name" value="Znf-RING_euk"/>
</dbReference>
<dbReference type="InterPro" id="IPR003879">
    <property type="entry name" value="Butyrophylin_SPRY"/>
</dbReference>
<evidence type="ECO:0000256" key="3">
    <source>
        <dbReference type="ARBA" id="ARBA00022699"/>
    </source>
</evidence>
<dbReference type="SUPFAM" id="SSF49899">
    <property type="entry name" value="Concanavalin A-like lectins/glucanases"/>
    <property type="match status" value="1"/>
</dbReference>
<dbReference type="Pfam" id="PF00643">
    <property type="entry name" value="zf-B_box"/>
    <property type="match status" value="1"/>
</dbReference>
<keyword evidence="4" id="KW-0479">Metal-binding</keyword>
<dbReference type="SUPFAM" id="SSF57850">
    <property type="entry name" value="RING/U-box"/>
    <property type="match status" value="1"/>
</dbReference>
<reference evidence="13" key="1">
    <citation type="submission" date="2025-08" db="UniProtKB">
        <authorList>
            <consortium name="Ensembl"/>
        </authorList>
    </citation>
    <scope>IDENTIFICATION</scope>
</reference>
<keyword evidence="6" id="KW-0862">Zinc</keyword>
<evidence type="ECO:0000259" key="10">
    <source>
        <dbReference type="PROSITE" id="PS50089"/>
    </source>
</evidence>
<reference evidence="13" key="2">
    <citation type="submission" date="2025-09" db="UniProtKB">
        <authorList>
            <consortium name="Ensembl"/>
        </authorList>
    </citation>
    <scope>IDENTIFICATION</scope>
</reference>
<dbReference type="PANTHER" id="PTHR25465:SF14">
    <property type="entry name" value="E3 UBIQUITIN-PROTEIN LIGASE TRIM65"/>
    <property type="match status" value="1"/>
</dbReference>
<dbReference type="InterPro" id="IPR051051">
    <property type="entry name" value="E3_ubiq-ligase_TRIM/RNF"/>
</dbReference>
<accession>A0A8D2LLN3</accession>
<dbReference type="OMA" id="SMITEMP"/>
<dbReference type="Pfam" id="PF00622">
    <property type="entry name" value="SPRY"/>
    <property type="match status" value="1"/>
</dbReference>
<dbReference type="InterPro" id="IPR001841">
    <property type="entry name" value="Znf_RING"/>
</dbReference>
<dbReference type="PROSITE" id="PS50089">
    <property type="entry name" value="ZF_RING_2"/>
    <property type="match status" value="1"/>
</dbReference>
<keyword evidence="3" id="KW-0800">Toxin</keyword>
<dbReference type="PANTHER" id="PTHR25465">
    <property type="entry name" value="B-BOX DOMAIN CONTAINING"/>
    <property type="match status" value="1"/>
</dbReference>
<dbReference type="GO" id="GO:0008270">
    <property type="term" value="F:zinc ion binding"/>
    <property type="evidence" value="ECO:0007669"/>
    <property type="project" value="UniProtKB-KW"/>
</dbReference>
<dbReference type="Gene3D" id="3.30.40.10">
    <property type="entry name" value="Zinc/RING finger domain, C3HC4 (zinc finger)"/>
    <property type="match status" value="1"/>
</dbReference>
<evidence type="ECO:0000256" key="2">
    <source>
        <dbReference type="ARBA" id="ARBA00022588"/>
    </source>
</evidence>
<dbReference type="InterPro" id="IPR006574">
    <property type="entry name" value="PRY"/>
</dbReference>
<dbReference type="Gene3D" id="3.30.160.60">
    <property type="entry name" value="Classic Zinc Finger"/>
    <property type="match status" value="1"/>
</dbReference>
<dbReference type="SMART" id="SM00449">
    <property type="entry name" value="SPRY"/>
    <property type="match status" value="1"/>
</dbReference>
<feature type="domain" description="B box-type" evidence="11">
    <location>
        <begin position="100"/>
        <end position="136"/>
    </location>
</feature>
<dbReference type="PROSITE" id="PS00518">
    <property type="entry name" value="ZF_RING_1"/>
    <property type="match status" value="1"/>
</dbReference>
<dbReference type="Ensembl" id="ENSVKKT00000024907.1">
    <property type="protein sequence ID" value="ENSVKKP00000024314.1"/>
    <property type="gene ID" value="ENSVKKG00000016033.1"/>
</dbReference>
<dbReference type="InterPro" id="IPR000315">
    <property type="entry name" value="Znf_B-box"/>
</dbReference>
<comment type="similarity">
    <text evidence="1">Belongs to the ohanin/vespryn family.</text>
</comment>
<keyword evidence="7" id="KW-0391">Immunity</keyword>
<protein>
    <submittedName>
        <fullName evidence="13">Uncharacterized protein</fullName>
    </submittedName>
</protein>
<dbReference type="GO" id="GO:0045087">
    <property type="term" value="P:innate immune response"/>
    <property type="evidence" value="ECO:0007669"/>
    <property type="project" value="UniProtKB-KW"/>
</dbReference>
<dbReference type="InterPro" id="IPR058030">
    <property type="entry name" value="TRIM8/14/16/25/29/45/65_CC"/>
</dbReference>
<dbReference type="Gene3D" id="2.60.120.920">
    <property type="match status" value="1"/>
</dbReference>
<name>A0A8D2LLN3_VARKO</name>
<comment type="function">
    <text evidence="8">Neurotoxin that produces dose-dependent hypolocomotion and hyperalgesia in mice. May directly act on the central nervous system, as it is 6500-fold more potent when administered intracerebroventricularly than intraperitoneal.</text>
</comment>
<dbReference type="InterPro" id="IPR001870">
    <property type="entry name" value="B30.2/SPRY"/>
</dbReference>
<evidence type="ECO:0000256" key="9">
    <source>
        <dbReference type="PROSITE-ProRule" id="PRU00024"/>
    </source>
</evidence>
<dbReference type="InterPro" id="IPR017907">
    <property type="entry name" value="Znf_RING_CS"/>
</dbReference>
<dbReference type="AlphaFoldDB" id="A0A8D2LLN3"/>
<dbReference type="SUPFAM" id="SSF57845">
    <property type="entry name" value="B-box zinc-binding domain"/>
    <property type="match status" value="1"/>
</dbReference>
<evidence type="ECO:0000256" key="5">
    <source>
        <dbReference type="ARBA" id="ARBA00022771"/>
    </source>
</evidence>
<proteinExistence type="inferred from homology"/>
<dbReference type="GO" id="GO:0005737">
    <property type="term" value="C:cytoplasm"/>
    <property type="evidence" value="ECO:0007669"/>
    <property type="project" value="UniProtKB-ARBA"/>
</dbReference>
<evidence type="ECO:0000313" key="13">
    <source>
        <dbReference type="Ensembl" id="ENSVKKP00000024314.1"/>
    </source>
</evidence>
<keyword evidence="14" id="KW-1185">Reference proteome</keyword>
<dbReference type="InterPro" id="IPR013320">
    <property type="entry name" value="ConA-like_dom_sf"/>
</dbReference>
<dbReference type="InterPro" id="IPR013083">
    <property type="entry name" value="Znf_RING/FYVE/PHD"/>
</dbReference>
<keyword evidence="5 9" id="KW-0863">Zinc-finger</keyword>
<evidence type="ECO:0000259" key="11">
    <source>
        <dbReference type="PROSITE" id="PS50119"/>
    </source>
</evidence>
<evidence type="ECO:0000256" key="8">
    <source>
        <dbReference type="ARBA" id="ARBA00034460"/>
    </source>
</evidence>
<dbReference type="Proteomes" id="UP000694545">
    <property type="component" value="Unplaced"/>
</dbReference>
<organism evidence="13 14">
    <name type="scientific">Varanus komodoensis</name>
    <name type="common">Komodo dragon</name>
    <dbReference type="NCBI Taxonomy" id="61221"/>
    <lineage>
        <taxon>Eukaryota</taxon>
        <taxon>Metazoa</taxon>
        <taxon>Chordata</taxon>
        <taxon>Craniata</taxon>
        <taxon>Vertebrata</taxon>
        <taxon>Euteleostomi</taxon>
        <taxon>Lepidosauria</taxon>
        <taxon>Squamata</taxon>
        <taxon>Bifurcata</taxon>
        <taxon>Unidentata</taxon>
        <taxon>Episquamata</taxon>
        <taxon>Toxicofera</taxon>
        <taxon>Anguimorpha</taxon>
        <taxon>Paleoanguimorpha</taxon>
        <taxon>Varanoidea</taxon>
        <taxon>Varanidae</taxon>
        <taxon>Varanus</taxon>
    </lineage>
</organism>
<dbReference type="PROSITE" id="PS50119">
    <property type="entry name" value="ZF_BBOX"/>
    <property type="match status" value="1"/>
</dbReference>
<evidence type="ECO:0000256" key="1">
    <source>
        <dbReference type="ARBA" id="ARBA00009651"/>
    </source>
</evidence>
<sequence>MASADSRTLEEKLSCCICLETFTTPVTVPCGHSFCEKCIGSHWDEQEQKPAAPQKYTCPECRKSFAERPELSKTVKLDAVLDLLKWKVTRAPTPPGSPATHKRTCSSHSQPLELYCKTEKRSICRVCSVKECQNHRRTLLEDERKAGELLLQWKYSIALNLISLPFTQDSSEKFKSRVLQKFGHVMEVLKECQQKAVERIENEQAAVLGQMEENWNRLQHQLDTVSQYNMKAEELLSCADDIQFLEVCDRHIDSPCVGRAMSPPAICFLFNQSDTLVTSTDQQNLTFDPTTANKYLQFFDHDRKATHSQGFHSMKPNDPERFEPWQVMCLQNFNQGRSYWEVKLSGNSAIVGIACKRIARKKWARPPFTIGLDKLSWGLHIQGDCYVAWYDGKSTKIKERLCQFIGVLLDYDQGVLSYYGLEDNMKLLHTFHTVFTEPVIPIFWLCEGVTVTLCQKPQDQVITADGRSPDLQAAAVTLEKL</sequence>